<proteinExistence type="predicted"/>
<reference evidence="1" key="1">
    <citation type="submission" date="2023-07" db="EMBL/GenBank/DDBJ databases">
        <authorList>
            <person name="Pelsma A.J. K."/>
        </authorList>
    </citation>
    <scope>NUCLEOTIDE SEQUENCE</scope>
</reference>
<name>A0AA48M1A8_9ZZZZ</name>
<dbReference type="EMBL" id="OY288114">
    <property type="protein sequence ID" value="CAJ0860306.1"/>
    <property type="molecule type" value="Genomic_DNA"/>
</dbReference>
<gene>
    <name evidence="1" type="ORF">AMST5_01290</name>
</gene>
<organism evidence="1">
    <name type="scientific">freshwater sediment metagenome</name>
    <dbReference type="NCBI Taxonomy" id="556182"/>
    <lineage>
        <taxon>unclassified sequences</taxon>
        <taxon>metagenomes</taxon>
        <taxon>ecological metagenomes</taxon>
    </lineage>
</organism>
<protein>
    <submittedName>
        <fullName evidence="1">Uncharacterized protein</fullName>
    </submittedName>
</protein>
<evidence type="ECO:0000313" key="1">
    <source>
        <dbReference type="EMBL" id="CAJ0860306.1"/>
    </source>
</evidence>
<sequence>MFDQNSTKSETVSETVGNFPNFESLADEHDRVFRKFNELYDAGDEGDECEQLNARMWALRGLINATPPKSPSEIRALARVLKNAAGLDEGFECNVPGSARKLSLLLVESVNSLEKVT</sequence>
<dbReference type="AlphaFoldDB" id="A0AA48M1A8"/>
<accession>A0AA48M1A8</accession>